<evidence type="ECO:0000313" key="1">
    <source>
        <dbReference type="EMBL" id="MBB3927647.1"/>
    </source>
</evidence>
<comment type="caution">
    <text evidence="1">The sequence shown here is derived from an EMBL/GenBank/DDBJ whole genome shotgun (WGS) entry which is preliminary data.</text>
</comment>
<protein>
    <submittedName>
        <fullName evidence="1">Uncharacterized protein</fullName>
    </submittedName>
</protein>
<gene>
    <name evidence="1" type="ORF">GGR43_003379</name>
</gene>
<dbReference type="Proteomes" id="UP000571950">
    <property type="component" value="Unassembled WGS sequence"/>
</dbReference>
<proteinExistence type="predicted"/>
<dbReference type="RefSeq" id="WP_188073113.1">
    <property type="nucleotide sequence ID" value="NZ_BSPS01000096.1"/>
</dbReference>
<name>A0A7W6BM38_9SPHN</name>
<sequence length="87" mass="9464">MQIDRERLALVCAGALTRSPASAKLIDRRAVDAILADIEAQGFVVVPREATEAMKDAWLRVKRPKPVGYGQMMMVLHATIDTGEGEG</sequence>
<keyword evidence="2" id="KW-1185">Reference proteome</keyword>
<organism evidence="1 2">
    <name type="scientific">Sphingobium jiangsuense</name>
    <dbReference type="NCBI Taxonomy" id="870476"/>
    <lineage>
        <taxon>Bacteria</taxon>
        <taxon>Pseudomonadati</taxon>
        <taxon>Pseudomonadota</taxon>
        <taxon>Alphaproteobacteria</taxon>
        <taxon>Sphingomonadales</taxon>
        <taxon>Sphingomonadaceae</taxon>
        <taxon>Sphingobium</taxon>
    </lineage>
</organism>
<dbReference type="EMBL" id="JACIDT010000013">
    <property type="protein sequence ID" value="MBB3927647.1"/>
    <property type="molecule type" value="Genomic_DNA"/>
</dbReference>
<accession>A0A7W6BM38</accession>
<evidence type="ECO:0000313" key="2">
    <source>
        <dbReference type="Proteomes" id="UP000571950"/>
    </source>
</evidence>
<reference evidence="1 2" key="1">
    <citation type="submission" date="2020-08" db="EMBL/GenBank/DDBJ databases">
        <title>Genomic Encyclopedia of Type Strains, Phase IV (KMG-IV): sequencing the most valuable type-strain genomes for metagenomic binning, comparative biology and taxonomic classification.</title>
        <authorList>
            <person name="Goeker M."/>
        </authorList>
    </citation>
    <scope>NUCLEOTIDE SEQUENCE [LARGE SCALE GENOMIC DNA]</scope>
    <source>
        <strain evidence="1 2">DSM 26189</strain>
    </source>
</reference>
<dbReference type="AlphaFoldDB" id="A0A7W6BM38"/>